<gene>
    <name evidence="2" type="ORF">AWB77_02892</name>
</gene>
<dbReference type="NCBIfam" id="NF040521">
    <property type="entry name" value="C45_proenzyme"/>
    <property type="match status" value="1"/>
</dbReference>
<dbReference type="InterPro" id="IPR005079">
    <property type="entry name" value="Peptidase_C45_hydrolase"/>
</dbReference>
<keyword evidence="3" id="KW-1185">Reference proteome</keyword>
<dbReference type="STRING" id="1777138.AWB77_02892"/>
<evidence type="ECO:0000313" key="2">
    <source>
        <dbReference type="EMBL" id="SAK69877.1"/>
    </source>
</evidence>
<dbReference type="PANTHER" id="PTHR34180">
    <property type="entry name" value="PEPTIDASE C45"/>
    <property type="match status" value="1"/>
</dbReference>
<comment type="caution">
    <text evidence="2">The sequence shown here is derived from an EMBL/GenBank/DDBJ whole genome shotgun (WGS) entry which is preliminary data.</text>
</comment>
<dbReference type="OrthoDB" id="6793339at2"/>
<dbReference type="RefSeq" id="WP_061135075.1">
    <property type="nucleotide sequence ID" value="NZ_FCNX02000006.1"/>
</dbReference>
<dbReference type="AlphaFoldDB" id="A0A158BKM2"/>
<reference evidence="2" key="1">
    <citation type="submission" date="2016-01" db="EMBL/GenBank/DDBJ databases">
        <authorList>
            <person name="Peeters C."/>
        </authorList>
    </citation>
    <scope>NUCLEOTIDE SEQUENCE</scope>
    <source>
        <strain evidence="2">LMG 29320</strain>
    </source>
</reference>
<proteinExistence type="predicted"/>
<protein>
    <submittedName>
        <fullName evidence="2">Peptidase C45, acyl-coenzyme A:6-aminopenicillanic acid acyl-transferase</fullName>
    </submittedName>
</protein>
<organism evidence="2 3">
    <name type="scientific">Caballeronia fortuita</name>
    <dbReference type="NCBI Taxonomy" id="1777138"/>
    <lineage>
        <taxon>Bacteria</taxon>
        <taxon>Pseudomonadati</taxon>
        <taxon>Pseudomonadota</taxon>
        <taxon>Betaproteobacteria</taxon>
        <taxon>Burkholderiales</taxon>
        <taxon>Burkholderiaceae</taxon>
        <taxon>Caballeronia</taxon>
    </lineage>
</organism>
<sequence length="350" mass="37849">MAALGFIEISGSPREAGEALGRFGADAVHAHLLNTHAWQTVTQWRGSETSRAMAALVRERFPRVWDELNGLAAGLHLHFEDVFLWNCRGDVWAMSPDGCTTVQLPGTDVRRIAHNEDGFPAFAGDCAIAQCKIDGGPGFAAFVYPGSLPGHTFAVTDNGLAITVNNLRQREVVAGVPRMVITRALLDAADIDAAVSIVRNNPRAGGFHLTLGSCKSSALVSVEFSAHDCSVVEVSAPSLHANHAIHPAMHGFAQIVTDSSRHRQIRGDALVASNETIDPLAILGDREDAALPIHRTHPDDPDEENTLATADIAIRASHIEWQVHEHPGQPARYRMINGHRQTEGTPRKRD</sequence>
<dbReference type="Proteomes" id="UP000054903">
    <property type="component" value="Unassembled WGS sequence"/>
</dbReference>
<dbReference type="InterPro" id="IPR047801">
    <property type="entry name" value="Peptidase_C45"/>
</dbReference>
<accession>A0A158BKM2</accession>
<evidence type="ECO:0000259" key="1">
    <source>
        <dbReference type="Pfam" id="PF03417"/>
    </source>
</evidence>
<name>A0A158BKM2_9BURK</name>
<dbReference type="Pfam" id="PF03417">
    <property type="entry name" value="AAT"/>
    <property type="match status" value="1"/>
</dbReference>
<dbReference type="InterPro" id="IPR047794">
    <property type="entry name" value="C45_proenzyme-like"/>
</dbReference>
<dbReference type="EMBL" id="FCNX02000006">
    <property type="protein sequence ID" value="SAK69877.1"/>
    <property type="molecule type" value="Genomic_DNA"/>
</dbReference>
<feature type="domain" description="Peptidase C45 hydrolase" evidence="1">
    <location>
        <begin position="111"/>
        <end position="324"/>
    </location>
</feature>
<dbReference type="Gene3D" id="3.60.60.10">
    <property type="entry name" value="Penicillin V Acylase, Chain A"/>
    <property type="match status" value="1"/>
</dbReference>
<evidence type="ECO:0000313" key="3">
    <source>
        <dbReference type="Proteomes" id="UP000054903"/>
    </source>
</evidence>
<dbReference type="PANTHER" id="PTHR34180:SF1">
    <property type="entry name" value="BETA-ALANYL-DOPAMINE_CARCININE HYDROLASE"/>
    <property type="match status" value="1"/>
</dbReference>